<dbReference type="AlphaFoldDB" id="A0A2Z5G0N0"/>
<proteinExistence type="predicted"/>
<protein>
    <submittedName>
        <fullName evidence="1">Uncharacterized protein</fullName>
    </submittedName>
</protein>
<dbReference type="KEGG" id="abas:ACPOL_3373"/>
<dbReference type="EMBL" id="CP030840">
    <property type="protein sequence ID" value="AXC12662.1"/>
    <property type="molecule type" value="Genomic_DNA"/>
</dbReference>
<keyword evidence="2" id="KW-1185">Reference proteome</keyword>
<organism evidence="1 2">
    <name type="scientific">Acidisarcina polymorpha</name>
    <dbReference type="NCBI Taxonomy" id="2211140"/>
    <lineage>
        <taxon>Bacteria</taxon>
        <taxon>Pseudomonadati</taxon>
        <taxon>Acidobacteriota</taxon>
        <taxon>Terriglobia</taxon>
        <taxon>Terriglobales</taxon>
        <taxon>Acidobacteriaceae</taxon>
        <taxon>Acidisarcina</taxon>
    </lineage>
</organism>
<accession>A0A2Z5G0N0</accession>
<evidence type="ECO:0000313" key="2">
    <source>
        <dbReference type="Proteomes" id="UP000253606"/>
    </source>
</evidence>
<gene>
    <name evidence="1" type="ORF">ACPOL_3373</name>
</gene>
<dbReference type="Proteomes" id="UP000253606">
    <property type="component" value="Chromosome"/>
</dbReference>
<reference evidence="1 2" key="1">
    <citation type="journal article" date="2018" name="Front. Microbiol.">
        <title>Hydrolytic Capabilities as a Key to Environmental Success: Chitinolytic and Cellulolytic Acidobacteria From Acidic Sub-arctic Soils and Boreal Peatlands.</title>
        <authorList>
            <person name="Belova S.E."/>
            <person name="Ravin N.V."/>
            <person name="Pankratov T.A."/>
            <person name="Rakitin A.L."/>
            <person name="Ivanova A.A."/>
            <person name="Beletsky A.V."/>
            <person name="Mardanov A.V."/>
            <person name="Sinninghe Damste J.S."/>
            <person name="Dedysh S.N."/>
        </authorList>
    </citation>
    <scope>NUCLEOTIDE SEQUENCE [LARGE SCALE GENOMIC DNA]</scope>
    <source>
        <strain evidence="1 2">SBC82</strain>
    </source>
</reference>
<evidence type="ECO:0000313" key="1">
    <source>
        <dbReference type="EMBL" id="AXC12662.1"/>
    </source>
</evidence>
<name>A0A2Z5G0N0_9BACT</name>
<sequence>MRIPLARPVRSTSHLVRRVRSILVFDGPLDPLCFETISKRAFPVSLNGSSAPWPGSCISLEYHHFGLRDRDYILDRSFRSLRKRSISKLSLCKLEQRI</sequence>